<dbReference type="Proteomes" id="UP001410648">
    <property type="component" value="Unassembled WGS sequence"/>
</dbReference>
<evidence type="ECO:0000259" key="1">
    <source>
        <dbReference type="PROSITE" id="PS50965"/>
    </source>
</evidence>
<protein>
    <recommendedName>
        <fullName evidence="1">NERD domain-containing protein</fullName>
    </recommendedName>
</protein>
<dbReference type="EMBL" id="BAAADA010000014">
    <property type="protein sequence ID" value="GAA0474586.1"/>
    <property type="molecule type" value="Genomic_DNA"/>
</dbReference>
<accession>A0ABP3K9Y5</accession>
<reference evidence="3" key="1">
    <citation type="journal article" date="2019" name="Int. J. Syst. Evol. Microbiol.">
        <title>The Global Catalogue of Microorganisms (GCM) 10K type strain sequencing project: providing services to taxonomists for standard genome sequencing and annotation.</title>
        <authorList>
            <consortium name="The Broad Institute Genomics Platform"/>
            <consortium name="The Broad Institute Genome Sequencing Center for Infectious Disease"/>
            <person name="Wu L."/>
            <person name="Ma J."/>
        </authorList>
    </citation>
    <scope>NUCLEOTIDE SEQUENCE [LARGE SCALE GENOMIC DNA]</scope>
    <source>
        <strain evidence="3">JCM 14232</strain>
    </source>
</reference>
<comment type="caution">
    <text evidence="2">The sequence shown here is derived from an EMBL/GenBank/DDBJ whole genome shotgun (WGS) entry which is preliminary data.</text>
</comment>
<sequence>MILKERTKSINHRILESLNCRMNLSFNEKLQYKNQIKGFEGEKQFDHYMKDSLINGLVINDLILNTQDTQYQIDSLLITADHIYLYEVKNYSGSYHYKEGSLFSKSGHILQSHLAQADRKKAYLYNLLLKYGYQTAISSYVIYINPNFYVYSLPPDPAIIFAGQLPDHFTQFGGKTPIANDRNIAIAEKLVNLHDSKYRPSNLPEYEFDQLEKGILCPECFSFDYTASRQLRTCSQCGHQEKTTEAIHRSIEEFRLLFPDSRLTKQLIYRWCGSTWSKSRIQDVLSNNYHTHFAGRGTYYS</sequence>
<name>A0ABP3K9Y5_9LACT</name>
<dbReference type="InterPro" id="IPR011528">
    <property type="entry name" value="NERD"/>
</dbReference>
<feature type="domain" description="NERD" evidence="1">
    <location>
        <begin position="37"/>
        <end position="147"/>
    </location>
</feature>
<evidence type="ECO:0000313" key="3">
    <source>
        <dbReference type="Proteomes" id="UP001410648"/>
    </source>
</evidence>
<dbReference type="PROSITE" id="PS50965">
    <property type="entry name" value="NERD"/>
    <property type="match status" value="1"/>
</dbReference>
<dbReference type="RefSeq" id="WP_346023682.1">
    <property type="nucleotide sequence ID" value="NZ_BAAADA010000014.1"/>
</dbReference>
<keyword evidence="3" id="KW-1185">Reference proteome</keyword>
<evidence type="ECO:0000313" key="2">
    <source>
        <dbReference type="EMBL" id="GAA0474586.1"/>
    </source>
</evidence>
<gene>
    <name evidence="2" type="ORF">GCM10008936_01480</name>
</gene>
<dbReference type="Pfam" id="PF08378">
    <property type="entry name" value="NERD"/>
    <property type="match status" value="1"/>
</dbReference>
<proteinExistence type="predicted"/>
<organism evidence="2 3">
    <name type="scientific">Alkalibacterium indicireducens</name>
    <dbReference type="NCBI Taxonomy" id="398758"/>
    <lineage>
        <taxon>Bacteria</taxon>
        <taxon>Bacillati</taxon>
        <taxon>Bacillota</taxon>
        <taxon>Bacilli</taxon>
        <taxon>Lactobacillales</taxon>
        <taxon>Carnobacteriaceae</taxon>
        <taxon>Alkalibacterium</taxon>
    </lineage>
</organism>